<organism evidence="3 4">
    <name type="scientific">Champsocephalus gunnari</name>
    <name type="common">Mackerel icefish</name>
    <dbReference type="NCBI Taxonomy" id="52237"/>
    <lineage>
        <taxon>Eukaryota</taxon>
        <taxon>Metazoa</taxon>
        <taxon>Chordata</taxon>
        <taxon>Craniata</taxon>
        <taxon>Vertebrata</taxon>
        <taxon>Euteleostomi</taxon>
        <taxon>Actinopterygii</taxon>
        <taxon>Neopterygii</taxon>
        <taxon>Teleostei</taxon>
        <taxon>Neoteleostei</taxon>
        <taxon>Acanthomorphata</taxon>
        <taxon>Eupercaria</taxon>
        <taxon>Perciformes</taxon>
        <taxon>Notothenioidei</taxon>
        <taxon>Channichthyidae</taxon>
        <taxon>Champsocephalus</taxon>
    </lineage>
</organism>
<evidence type="ECO:0000259" key="2">
    <source>
        <dbReference type="Pfam" id="PF07714"/>
    </source>
</evidence>
<feature type="region of interest" description="Disordered" evidence="1">
    <location>
        <begin position="154"/>
        <end position="188"/>
    </location>
</feature>
<dbReference type="Gene3D" id="1.10.510.10">
    <property type="entry name" value="Transferase(Phosphotransferase) domain 1"/>
    <property type="match status" value="1"/>
</dbReference>
<accession>A0AAN8H0M4</accession>
<comment type="caution">
    <text evidence="3">The sequence shown here is derived from an EMBL/GenBank/DDBJ whole genome shotgun (WGS) entry which is preliminary data.</text>
</comment>
<feature type="domain" description="Serine-threonine/tyrosine-protein kinase catalytic" evidence="2">
    <location>
        <begin position="1"/>
        <end position="36"/>
    </location>
</feature>
<gene>
    <name evidence="3" type="ORF">CgunFtcFv8_015357</name>
</gene>
<reference evidence="3 4" key="1">
    <citation type="journal article" date="2023" name="Mol. Biol. Evol.">
        <title>Genomics of Secondarily Temperate Adaptation in the Only Non-Antarctic Icefish.</title>
        <authorList>
            <person name="Rivera-Colon A.G."/>
            <person name="Rayamajhi N."/>
            <person name="Minhas B.F."/>
            <person name="Madrigal G."/>
            <person name="Bilyk K.T."/>
            <person name="Yoon V."/>
            <person name="Hune M."/>
            <person name="Gregory S."/>
            <person name="Cheng C.H.C."/>
            <person name="Catchen J.M."/>
        </authorList>
    </citation>
    <scope>NUCLEOTIDE SEQUENCE [LARGE SCALE GENOMIC DNA]</scope>
    <source>
        <tissue evidence="3">White muscle</tissue>
    </source>
</reference>
<dbReference type="EMBL" id="JAURVH010001533">
    <property type="protein sequence ID" value="KAK5897893.1"/>
    <property type="molecule type" value="Genomic_DNA"/>
</dbReference>
<dbReference type="Proteomes" id="UP001331515">
    <property type="component" value="Unassembled WGS sequence"/>
</dbReference>
<dbReference type="Pfam" id="PF07714">
    <property type="entry name" value="PK_Tyr_Ser-Thr"/>
    <property type="match status" value="1"/>
</dbReference>
<sequence>MRAPEYSTPEIYSTMLACWEAGPSDRPTFTNLVETLGDLLQARVQQEGKDYIPLGSFTAGDTGRSVTCKENPLAVTNLSYMRGMATLQTFEELPCAEPDSLNDEQSDSGMVLPSEELKHVTWKKCTKSEKLSRLFSFTKCRDHQMPFFRDDISGLRSNEPSILPSDWASDEGSSPPPDYNSAFLYPSL</sequence>
<evidence type="ECO:0000313" key="4">
    <source>
        <dbReference type="Proteomes" id="UP001331515"/>
    </source>
</evidence>
<evidence type="ECO:0000313" key="3">
    <source>
        <dbReference type="EMBL" id="KAK5897893.1"/>
    </source>
</evidence>
<dbReference type="AlphaFoldDB" id="A0AAN8H0M4"/>
<evidence type="ECO:0000256" key="1">
    <source>
        <dbReference type="SAM" id="MobiDB-lite"/>
    </source>
</evidence>
<dbReference type="InterPro" id="IPR001245">
    <property type="entry name" value="Ser-Thr/Tyr_kinase_cat_dom"/>
</dbReference>
<dbReference type="GO" id="GO:0004672">
    <property type="term" value="F:protein kinase activity"/>
    <property type="evidence" value="ECO:0007669"/>
    <property type="project" value="InterPro"/>
</dbReference>
<protein>
    <recommendedName>
        <fullName evidence="2">Serine-threonine/tyrosine-protein kinase catalytic domain-containing protein</fullName>
    </recommendedName>
</protein>
<proteinExistence type="predicted"/>
<keyword evidence="4" id="KW-1185">Reference proteome</keyword>
<name>A0AAN8H0M4_CHAGU</name>